<dbReference type="EMBL" id="OU015584">
    <property type="protein sequence ID" value="CAG5087771.1"/>
    <property type="molecule type" value="Genomic_DNA"/>
</dbReference>
<dbReference type="PANTHER" id="PTHR48094:SF11">
    <property type="entry name" value="GLUTATHIONE-INDEPENDENT GLYOXALASE HSP31-RELATED"/>
    <property type="match status" value="1"/>
</dbReference>
<dbReference type="AlphaFoldDB" id="A0A916JR01"/>
<dbReference type="GO" id="GO:0019243">
    <property type="term" value="P:methylglyoxal catabolic process to D-lactate via S-lactoyl-glutathione"/>
    <property type="evidence" value="ECO:0007669"/>
    <property type="project" value="TreeGrafter"/>
</dbReference>
<dbReference type="SUPFAM" id="SSF52317">
    <property type="entry name" value="Class I glutamine amidotransferase-like"/>
    <property type="match status" value="1"/>
</dbReference>
<dbReference type="RefSeq" id="WP_258543746.1">
    <property type="nucleotide sequence ID" value="NZ_OU015584.1"/>
</dbReference>
<dbReference type="Proteomes" id="UP000683507">
    <property type="component" value="Chromosome"/>
</dbReference>
<evidence type="ECO:0000256" key="1">
    <source>
        <dbReference type="ARBA" id="ARBA00023016"/>
    </source>
</evidence>
<keyword evidence="6" id="KW-1185">Reference proteome</keyword>
<evidence type="ECO:0000256" key="3">
    <source>
        <dbReference type="ARBA" id="ARBA00038493"/>
    </source>
</evidence>
<dbReference type="PANTHER" id="PTHR48094">
    <property type="entry name" value="PROTEIN/NUCLEIC ACID DEGLYCASE DJ-1-RELATED"/>
    <property type="match status" value="1"/>
</dbReference>
<accession>A0A916JR01</accession>
<evidence type="ECO:0000313" key="5">
    <source>
        <dbReference type="EMBL" id="CAG5087771.1"/>
    </source>
</evidence>
<dbReference type="Pfam" id="PF01965">
    <property type="entry name" value="DJ-1_PfpI"/>
    <property type="match status" value="1"/>
</dbReference>
<keyword evidence="2" id="KW-0456">Lyase</keyword>
<dbReference type="GO" id="GO:0019172">
    <property type="term" value="F:glyoxalase III activity"/>
    <property type="evidence" value="ECO:0007669"/>
    <property type="project" value="TreeGrafter"/>
</dbReference>
<evidence type="ECO:0000259" key="4">
    <source>
        <dbReference type="Pfam" id="PF01965"/>
    </source>
</evidence>
<name>A0A916JR01_9FLAO</name>
<dbReference type="GO" id="GO:0005737">
    <property type="term" value="C:cytoplasm"/>
    <property type="evidence" value="ECO:0007669"/>
    <property type="project" value="TreeGrafter"/>
</dbReference>
<dbReference type="EC" id="3.1.2.-" evidence="5"/>
<feature type="domain" description="DJ-1/PfpI" evidence="4">
    <location>
        <begin position="28"/>
        <end position="228"/>
    </location>
</feature>
<dbReference type="GO" id="GO:0016787">
    <property type="term" value="F:hydrolase activity"/>
    <property type="evidence" value="ECO:0007669"/>
    <property type="project" value="UniProtKB-KW"/>
</dbReference>
<dbReference type="InterPro" id="IPR002818">
    <property type="entry name" value="DJ-1/PfpI"/>
</dbReference>
<gene>
    <name evidence="5" type="primary">hchA</name>
    <name evidence="5" type="ORF">CRYO30217_03575</name>
</gene>
<protein>
    <submittedName>
        <fullName evidence="5">Protein/nucleic acid deglycase 1</fullName>
        <ecNumber evidence="5">3.1.2.-</ecNumber>
    </submittedName>
</protein>
<evidence type="ECO:0000256" key="2">
    <source>
        <dbReference type="ARBA" id="ARBA00023239"/>
    </source>
</evidence>
<dbReference type="KEGG" id="ptan:CRYO30217_03575"/>
<proteinExistence type="inferred from homology"/>
<sequence>MEKKKILAVATNSNNALNKEKTTGLWLSELTHFIDVVMKAGYEVDIASPSGGKIPLDVARHSFDKQMKDKSNAKFMNIPRLKQSLENSLSINEISVADYEAIYLTGGHGAMFDFRQSEALQKKLTEFHSSNKVLSGVCHGVAGFIDTRDKEGSLIVRNKNITGFSNFEDKLAEAIEYLPFLLETELKNIGAIYQKNLIPFTSRVEIDGKLITGQNPASAKAVGKAVVRLLKD</sequence>
<keyword evidence="1" id="KW-0346">Stress response</keyword>
<reference evidence="5" key="1">
    <citation type="submission" date="2021-04" db="EMBL/GenBank/DDBJ databases">
        <authorList>
            <person name="Rodrigo-Torres L."/>
            <person name="Arahal R. D."/>
            <person name="Lucena T."/>
        </authorList>
    </citation>
    <scope>NUCLEOTIDE SEQUENCE</scope>
    <source>
        <strain evidence="5">AS29M-1</strain>
    </source>
</reference>
<comment type="similarity">
    <text evidence="3">Belongs to the peptidase C56 family. HSP31-like subfamily.</text>
</comment>
<dbReference type="Gene3D" id="3.40.50.880">
    <property type="match status" value="1"/>
</dbReference>
<dbReference type="CDD" id="cd03141">
    <property type="entry name" value="GATase1_Hsp31_like"/>
    <property type="match status" value="1"/>
</dbReference>
<dbReference type="InterPro" id="IPR050325">
    <property type="entry name" value="Prot/Nucl_acid_deglycase"/>
</dbReference>
<organism evidence="5 6">
    <name type="scientific">Parvicella tangerina</name>
    <dbReference type="NCBI Taxonomy" id="2829795"/>
    <lineage>
        <taxon>Bacteria</taxon>
        <taxon>Pseudomonadati</taxon>
        <taxon>Bacteroidota</taxon>
        <taxon>Flavobacteriia</taxon>
        <taxon>Flavobacteriales</taxon>
        <taxon>Parvicellaceae</taxon>
        <taxon>Parvicella</taxon>
    </lineage>
</organism>
<keyword evidence="5" id="KW-0378">Hydrolase</keyword>
<evidence type="ECO:0000313" key="6">
    <source>
        <dbReference type="Proteomes" id="UP000683507"/>
    </source>
</evidence>
<dbReference type="InterPro" id="IPR029062">
    <property type="entry name" value="Class_I_gatase-like"/>
</dbReference>